<keyword evidence="1" id="KW-0472">Membrane</keyword>
<evidence type="ECO:0000256" key="1">
    <source>
        <dbReference type="SAM" id="Phobius"/>
    </source>
</evidence>
<gene>
    <name evidence="3" type="ORF">GCM10007116_00880</name>
    <name evidence="2" type="ORF">HS1genome_0058</name>
</gene>
<dbReference type="EMBL" id="AP018553">
    <property type="protein sequence ID" value="BBD71669.1"/>
    <property type="molecule type" value="Genomic_DNA"/>
</dbReference>
<sequence length="182" mass="20715">MEIIDVAILTLSLTFVELSLLNFYLRKRTEVVRRDLEKLKALKTLELLERMITSFSEGSVSEVLTQSLLSVDIQGEIGTVIEFVNGKIPFIKKELEGISWLVKDLEELTSLDAKFSDYLRNSMLLGFLTLGLSLGYVTTGSTLFVGLELATLIYMSYFIVLSFRLLEVIKNMKRKAHLFKHP</sequence>
<dbReference type="EMBL" id="BMQS01000001">
    <property type="protein sequence ID" value="GGT86726.1"/>
    <property type="molecule type" value="Genomic_DNA"/>
</dbReference>
<protein>
    <submittedName>
        <fullName evidence="2">Uncharacterized protein</fullName>
    </submittedName>
</protein>
<dbReference type="GeneID" id="38665545"/>
<accession>A0A348B0G7</accession>
<dbReference type="AlphaFoldDB" id="A0A348B0G7"/>
<reference evidence="2" key="3">
    <citation type="journal article" date="2019" name="BMC Res. Notes">
        <title>Complete genome sequence of the Sulfodiicoccus acidiphilus strain HS-1T, the first crenarchaeon that lacks polB3, isolated from an acidic hot spring in Ohwaku-dani, Hakone, Japan.</title>
        <authorList>
            <person name="Sakai H.D."/>
            <person name="Kurosawa N."/>
        </authorList>
    </citation>
    <scope>NUCLEOTIDE SEQUENCE</scope>
    <source>
        <strain evidence="2">HS-1</strain>
    </source>
</reference>
<evidence type="ECO:0000313" key="3">
    <source>
        <dbReference type="EMBL" id="GGT86726.1"/>
    </source>
</evidence>
<evidence type="ECO:0000313" key="2">
    <source>
        <dbReference type="EMBL" id="BBD71669.1"/>
    </source>
</evidence>
<evidence type="ECO:0000313" key="4">
    <source>
        <dbReference type="Proteomes" id="UP000276741"/>
    </source>
</evidence>
<reference evidence="3" key="4">
    <citation type="submission" date="2020-09" db="EMBL/GenBank/DDBJ databases">
        <authorList>
            <person name="Sun Q."/>
            <person name="Ohkuma M."/>
        </authorList>
    </citation>
    <scope>NUCLEOTIDE SEQUENCE</scope>
    <source>
        <strain evidence="3">JCM 31740</strain>
    </source>
</reference>
<keyword evidence="1" id="KW-0812">Transmembrane</keyword>
<reference evidence="4" key="2">
    <citation type="submission" date="2018-04" db="EMBL/GenBank/DDBJ databases">
        <title>Complete genome sequence of Sulfodiicoccus acidiphilus strain HS-1.</title>
        <authorList>
            <person name="Sakai H.D."/>
            <person name="Kurosawa N."/>
        </authorList>
    </citation>
    <scope>NUCLEOTIDE SEQUENCE [LARGE SCALE GENOMIC DNA]</scope>
    <source>
        <strain evidence="4">HS-1</strain>
    </source>
</reference>
<feature type="transmembrane region" description="Helical" evidence="1">
    <location>
        <begin position="143"/>
        <end position="166"/>
    </location>
</feature>
<dbReference type="Proteomes" id="UP000276741">
    <property type="component" value="Chromosome"/>
</dbReference>
<keyword evidence="4" id="KW-1185">Reference proteome</keyword>
<dbReference type="Proteomes" id="UP000616143">
    <property type="component" value="Unassembled WGS sequence"/>
</dbReference>
<feature type="transmembrane region" description="Helical" evidence="1">
    <location>
        <begin position="118"/>
        <end position="137"/>
    </location>
</feature>
<proteinExistence type="predicted"/>
<keyword evidence="1" id="KW-1133">Transmembrane helix</keyword>
<dbReference type="KEGG" id="sacd:HS1genome_0058"/>
<feature type="transmembrane region" description="Helical" evidence="1">
    <location>
        <begin position="6"/>
        <end position="25"/>
    </location>
</feature>
<name>A0A348B0G7_9CREN</name>
<organism evidence="2 4">
    <name type="scientific">Sulfodiicoccus acidiphilus</name>
    <dbReference type="NCBI Taxonomy" id="1670455"/>
    <lineage>
        <taxon>Archaea</taxon>
        <taxon>Thermoproteota</taxon>
        <taxon>Thermoprotei</taxon>
        <taxon>Sulfolobales</taxon>
        <taxon>Sulfolobaceae</taxon>
        <taxon>Sulfodiicoccus</taxon>
    </lineage>
</organism>
<dbReference type="RefSeq" id="WP_126449004.1">
    <property type="nucleotide sequence ID" value="NZ_AP018553.1"/>
</dbReference>
<reference evidence="3" key="1">
    <citation type="journal article" date="2014" name="Int. J. Syst. Evol. Microbiol.">
        <title>Complete genome sequence of Corynebacterium casei LMG S-19264T (=DSM 44701T), isolated from a smear-ripened cheese.</title>
        <authorList>
            <consortium name="US DOE Joint Genome Institute (JGI-PGF)"/>
            <person name="Walter F."/>
            <person name="Albersmeier A."/>
            <person name="Kalinowski J."/>
            <person name="Ruckert C."/>
        </authorList>
    </citation>
    <scope>NUCLEOTIDE SEQUENCE</scope>
    <source>
        <strain evidence="3">JCM 31740</strain>
    </source>
</reference>